<reference evidence="3" key="2">
    <citation type="submission" date="2025-09" db="UniProtKB">
        <authorList>
            <consortium name="Ensembl"/>
        </authorList>
    </citation>
    <scope>IDENTIFICATION</scope>
</reference>
<dbReference type="PANTHER" id="PTHR23082">
    <property type="entry name" value="TRANSCRIPTION INITIATION FACTOR IIIC TFIIIC , POLYPEPTIDE 3-RELATED"/>
    <property type="match status" value="1"/>
</dbReference>
<dbReference type="Ensembl" id="ENSCVAT00000012038.1">
    <property type="protein sequence ID" value="ENSCVAP00000002247.1"/>
    <property type="gene ID" value="ENSCVAG00000003319.1"/>
</dbReference>
<reference evidence="3" key="1">
    <citation type="submission" date="2025-08" db="UniProtKB">
        <authorList>
            <consortium name="Ensembl"/>
        </authorList>
    </citation>
    <scope>IDENTIFICATION</scope>
</reference>
<dbReference type="Proteomes" id="UP000265020">
    <property type="component" value="Unassembled WGS sequence"/>
</dbReference>
<proteinExistence type="predicted"/>
<feature type="region of interest" description="Disordered" evidence="2">
    <location>
        <begin position="57"/>
        <end position="82"/>
    </location>
</feature>
<dbReference type="InterPro" id="IPR019734">
    <property type="entry name" value="TPR_rpt"/>
</dbReference>
<evidence type="ECO:0000256" key="1">
    <source>
        <dbReference type="PROSITE-ProRule" id="PRU00339"/>
    </source>
</evidence>
<dbReference type="STRING" id="28743.ENSCVAP00000002247"/>
<organism evidence="3 4">
    <name type="scientific">Cyprinodon variegatus</name>
    <name type="common">Sheepshead minnow</name>
    <dbReference type="NCBI Taxonomy" id="28743"/>
    <lineage>
        <taxon>Eukaryota</taxon>
        <taxon>Metazoa</taxon>
        <taxon>Chordata</taxon>
        <taxon>Craniata</taxon>
        <taxon>Vertebrata</taxon>
        <taxon>Euteleostomi</taxon>
        <taxon>Actinopterygii</taxon>
        <taxon>Neopterygii</taxon>
        <taxon>Teleostei</taxon>
        <taxon>Neoteleostei</taxon>
        <taxon>Acanthomorphata</taxon>
        <taxon>Ovalentaria</taxon>
        <taxon>Atherinomorphae</taxon>
        <taxon>Cyprinodontiformes</taxon>
        <taxon>Cyprinodontidae</taxon>
        <taxon>Cyprinodon</taxon>
    </lineage>
</organism>
<feature type="repeat" description="TPR" evidence="1">
    <location>
        <begin position="157"/>
        <end position="190"/>
    </location>
</feature>
<protein>
    <submittedName>
        <fullName evidence="3">Uncharacterized protein</fullName>
    </submittedName>
</protein>
<dbReference type="GO" id="GO:0000127">
    <property type="term" value="C:transcription factor TFIIIC complex"/>
    <property type="evidence" value="ECO:0007669"/>
    <property type="project" value="TreeGrafter"/>
</dbReference>
<evidence type="ECO:0000313" key="3">
    <source>
        <dbReference type="Ensembl" id="ENSCVAP00000002247.1"/>
    </source>
</evidence>
<name>A0A3Q2CBT9_CYPVA</name>
<dbReference type="GO" id="GO:0006383">
    <property type="term" value="P:transcription by RNA polymerase III"/>
    <property type="evidence" value="ECO:0007669"/>
    <property type="project" value="InterPro"/>
</dbReference>
<feature type="region of interest" description="Disordered" evidence="2">
    <location>
        <begin position="22"/>
        <end position="45"/>
    </location>
</feature>
<feature type="compositionally biased region" description="Basic and acidic residues" evidence="2">
    <location>
        <begin position="352"/>
        <end position="365"/>
    </location>
</feature>
<dbReference type="AlphaFoldDB" id="A0A3Q2CBT9"/>
<dbReference type="PROSITE" id="PS50005">
    <property type="entry name" value="TPR"/>
    <property type="match status" value="1"/>
</dbReference>
<dbReference type="GeneTree" id="ENSGT00390000016929"/>
<sequence length="380" mass="43247">MSGFSAELLDYLEGRITFEEFDRRRDERNPEVNRTGPNREDGVSPVVQQAFASILGEAAAAPSSDEEEDSLSYVDDEGDQDYRVEEEAAAKETTKGRKRRPNKLPQALRGLMGEANIRYARGEKEDAILMCMEIIRQYVDKALQFGLIAAHLNPSDHEEWIRLAEMSLEQDNIRQAVICYSKAIKYDPTNVRYLWERSSLHMRLGEHKQCMDGYRRILSLLAHEDGEHFMQLSKDMAKSYYESNDLPSALSVVEEALTRHPGLVTDDFVNMAAELYICSRQFKEALQVCIRESVFCSAFRGRMLCPQDGSVSLFVQVLVKFTDILLIRAESSPEGAAQREPGTEGQQEEEEPKSSRDSEDSREFHSGLPKNEPQRVQVSF</sequence>
<keyword evidence="1" id="KW-0802">TPR repeat</keyword>
<accession>A0A3Q2CBT9</accession>
<keyword evidence="4" id="KW-1185">Reference proteome</keyword>
<feature type="region of interest" description="Disordered" evidence="2">
    <location>
        <begin position="332"/>
        <end position="380"/>
    </location>
</feature>
<evidence type="ECO:0000256" key="2">
    <source>
        <dbReference type="SAM" id="MobiDB-lite"/>
    </source>
</evidence>
<dbReference type="InterPro" id="IPR039340">
    <property type="entry name" value="Tfc4/TFIIIC-102/Sfc4"/>
</dbReference>
<feature type="compositionally biased region" description="Acidic residues" evidence="2">
    <location>
        <begin position="64"/>
        <end position="79"/>
    </location>
</feature>
<dbReference type="PANTHER" id="PTHR23082:SF0">
    <property type="entry name" value="GENERAL TRANSCRIPTION FACTOR 3C POLYPEPTIDE 3"/>
    <property type="match status" value="1"/>
</dbReference>
<dbReference type="SMART" id="SM00028">
    <property type="entry name" value="TPR"/>
    <property type="match status" value="4"/>
</dbReference>
<dbReference type="Gene3D" id="1.25.40.10">
    <property type="entry name" value="Tetratricopeptide repeat domain"/>
    <property type="match status" value="1"/>
</dbReference>
<evidence type="ECO:0000313" key="4">
    <source>
        <dbReference type="Proteomes" id="UP000265020"/>
    </source>
</evidence>
<dbReference type="InterPro" id="IPR011990">
    <property type="entry name" value="TPR-like_helical_dom_sf"/>
</dbReference>
<dbReference type="OMA" id="SDHEEWI"/>
<feature type="compositionally biased region" description="Basic and acidic residues" evidence="2">
    <location>
        <begin position="22"/>
        <end position="42"/>
    </location>
</feature>
<dbReference type="SUPFAM" id="SSF48452">
    <property type="entry name" value="TPR-like"/>
    <property type="match status" value="1"/>
</dbReference>